<reference evidence="2 3" key="1">
    <citation type="journal article" date="2013" name="Proc. Natl. Acad. Sci. U.S.A.">
        <title>Fine-scale variation in meiotic recombination in Mimulus inferred from population shotgun sequencing.</title>
        <authorList>
            <person name="Hellsten U."/>
            <person name="Wright K.M."/>
            <person name="Jenkins J."/>
            <person name="Shu S."/>
            <person name="Yuan Y."/>
            <person name="Wessler S.R."/>
            <person name="Schmutz J."/>
            <person name="Willis J.H."/>
            <person name="Rokhsar D.S."/>
        </authorList>
    </citation>
    <scope>NUCLEOTIDE SEQUENCE [LARGE SCALE GENOMIC DNA]</scope>
    <source>
        <strain evidence="3">cv. DUN x IM62</strain>
    </source>
</reference>
<dbReference type="OrthoDB" id="1655903at2759"/>
<dbReference type="PhylomeDB" id="A0A022PZX1"/>
<dbReference type="AlphaFoldDB" id="A0A022PZX1"/>
<dbReference type="PANTHER" id="PTHR33193:SF62">
    <property type="entry name" value="FAMILY ABC TRANSPORTER, PUTATIVE (DUF3511)-RELATED"/>
    <property type="match status" value="1"/>
</dbReference>
<protein>
    <recommendedName>
        <fullName evidence="4">DUF3511 domain-containing protein</fullName>
    </recommendedName>
</protein>
<feature type="compositionally biased region" description="Basic and acidic residues" evidence="1">
    <location>
        <begin position="33"/>
        <end position="44"/>
    </location>
</feature>
<sequence>MEKISRTNSSISDMRSYSTRNYENPPPYLDYNNRFKDVRSRKENNGGVVSSSSSSNRWNYNSDPEFQRKRRVVAYKAYSVNGSMMGSVKRSFRWIKDSCSRVVHRLW</sequence>
<feature type="region of interest" description="Disordered" evidence="1">
    <location>
        <begin position="1"/>
        <end position="62"/>
    </location>
</feature>
<dbReference type="InterPro" id="IPR021899">
    <property type="entry name" value="DUF3511"/>
</dbReference>
<evidence type="ECO:0000313" key="3">
    <source>
        <dbReference type="Proteomes" id="UP000030748"/>
    </source>
</evidence>
<dbReference type="Pfam" id="PF12023">
    <property type="entry name" value="DUF3511"/>
    <property type="match status" value="1"/>
</dbReference>
<gene>
    <name evidence="2" type="ORF">MIMGU_mgv1a022528mg</name>
</gene>
<dbReference type="EMBL" id="KI632223">
    <property type="protein sequence ID" value="EYU21356.1"/>
    <property type="molecule type" value="Genomic_DNA"/>
</dbReference>
<dbReference type="STRING" id="4155.A0A022PZX1"/>
<organism evidence="2 3">
    <name type="scientific">Erythranthe guttata</name>
    <name type="common">Yellow monkey flower</name>
    <name type="synonym">Mimulus guttatus</name>
    <dbReference type="NCBI Taxonomy" id="4155"/>
    <lineage>
        <taxon>Eukaryota</taxon>
        <taxon>Viridiplantae</taxon>
        <taxon>Streptophyta</taxon>
        <taxon>Embryophyta</taxon>
        <taxon>Tracheophyta</taxon>
        <taxon>Spermatophyta</taxon>
        <taxon>Magnoliopsida</taxon>
        <taxon>eudicotyledons</taxon>
        <taxon>Gunneridae</taxon>
        <taxon>Pentapetalae</taxon>
        <taxon>asterids</taxon>
        <taxon>lamiids</taxon>
        <taxon>Lamiales</taxon>
        <taxon>Phrymaceae</taxon>
        <taxon>Erythranthe</taxon>
    </lineage>
</organism>
<evidence type="ECO:0000256" key="1">
    <source>
        <dbReference type="SAM" id="MobiDB-lite"/>
    </source>
</evidence>
<keyword evidence="3" id="KW-1185">Reference proteome</keyword>
<evidence type="ECO:0000313" key="2">
    <source>
        <dbReference type="EMBL" id="EYU21356.1"/>
    </source>
</evidence>
<evidence type="ECO:0008006" key="4">
    <source>
        <dbReference type="Google" id="ProtNLM"/>
    </source>
</evidence>
<proteinExistence type="predicted"/>
<feature type="compositionally biased region" description="Low complexity" evidence="1">
    <location>
        <begin position="45"/>
        <end position="56"/>
    </location>
</feature>
<accession>A0A022PZX1</accession>
<feature type="compositionally biased region" description="Polar residues" evidence="1">
    <location>
        <begin position="1"/>
        <end position="22"/>
    </location>
</feature>
<dbReference type="Proteomes" id="UP000030748">
    <property type="component" value="Unassembled WGS sequence"/>
</dbReference>
<dbReference type="PANTHER" id="PTHR33193">
    <property type="entry name" value="DOMAIN PROTEIN, PUTATIVE (DUF3511)-RELATED"/>
    <property type="match status" value="1"/>
</dbReference>
<dbReference type="KEGG" id="egt:105975432"/>
<name>A0A022PZX1_ERYGU</name>